<gene>
    <name evidence="11" type="ORF">ABDB84_14840</name>
</gene>
<feature type="domain" description="DUF883" evidence="10">
    <location>
        <begin position="70"/>
        <end position="99"/>
    </location>
</feature>
<sequence length="99" mass="10367">MANTTSSLLDESKDILQETEQLLSEVADATGEEAKALQARIIAGLRDAKARLGEAEEVAVAKAKAAARVTDEYVHANPWKAIGVGAVVGLLVGALIARR</sequence>
<evidence type="ECO:0000259" key="9">
    <source>
        <dbReference type="Pfam" id="PF05957"/>
    </source>
</evidence>
<keyword evidence="12" id="KW-1185">Reference proteome</keyword>
<keyword evidence="5 8" id="KW-0812">Transmembrane</keyword>
<evidence type="ECO:0000313" key="11">
    <source>
        <dbReference type="EMBL" id="MEN3069756.1"/>
    </source>
</evidence>
<evidence type="ECO:0000256" key="1">
    <source>
        <dbReference type="ARBA" id="ARBA00004377"/>
    </source>
</evidence>
<evidence type="ECO:0000256" key="8">
    <source>
        <dbReference type="SAM" id="Phobius"/>
    </source>
</evidence>
<organism evidence="11 12">
    <name type="scientific">Uliginosibacterium sediminicola</name>
    <dbReference type="NCBI Taxonomy" id="2024550"/>
    <lineage>
        <taxon>Bacteria</taxon>
        <taxon>Pseudomonadati</taxon>
        <taxon>Pseudomonadota</taxon>
        <taxon>Betaproteobacteria</taxon>
        <taxon>Rhodocyclales</taxon>
        <taxon>Zoogloeaceae</taxon>
        <taxon>Uliginosibacterium</taxon>
    </lineage>
</organism>
<dbReference type="RefSeq" id="WP_345920526.1">
    <property type="nucleotide sequence ID" value="NZ_JBDIVE010000008.1"/>
</dbReference>
<feature type="transmembrane region" description="Helical" evidence="8">
    <location>
        <begin position="79"/>
        <end position="97"/>
    </location>
</feature>
<keyword evidence="6 8" id="KW-1133">Transmembrane helix</keyword>
<evidence type="ECO:0000256" key="6">
    <source>
        <dbReference type="ARBA" id="ARBA00022989"/>
    </source>
</evidence>
<keyword evidence="3" id="KW-1003">Cell membrane</keyword>
<evidence type="ECO:0000313" key="12">
    <source>
        <dbReference type="Proteomes" id="UP001410394"/>
    </source>
</evidence>
<keyword evidence="7 8" id="KW-0472">Membrane</keyword>
<keyword evidence="4" id="KW-0997">Cell inner membrane</keyword>
<dbReference type="Proteomes" id="UP001410394">
    <property type="component" value="Unassembled WGS sequence"/>
</dbReference>
<evidence type="ECO:0000256" key="2">
    <source>
        <dbReference type="ARBA" id="ARBA00010423"/>
    </source>
</evidence>
<dbReference type="InterPro" id="IPR010279">
    <property type="entry name" value="YqjD/ElaB"/>
</dbReference>
<feature type="domain" description="DUF883" evidence="9">
    <location>
        <begin position="7"/>
        <end position="57"/>
    </location>
</feature>
<comment type="similarity">
    <text evidence="2">Belongs to the ElaB/YgaM/YqjD family.</text>
</comment>
<evidence type="ECO:0000259" key="10">
    <source>
        <dbReference type="Pfam" id="PF19029"/>
    </source>
</evidence>
<dbReference type="Pfam" id="PF05957">
    <property type="entry name" value="DUF883"/>
    <property type="match status" value="1"/>
</dbReference>
<dbReference type="PANTHER" id="PTHR35893">
    <property type="entry name" value="INNER MEMBRANE PROTEIN-RELATED"/>
    <property type="match status" value="1"/>
</dbReference>
<accession>A0ABU9Z108</accession>
<evidence type="ECO:0000256" key="3">
    <source>
        <dbReference type="ARBA" id="ARBA00022475"/>
    </source>
</evidence>
<dbReference type="Pfam" id="PF19029">
    <property type="entry name" value="DUF883_C"/>
    <property type="match status" value="1"/>
</dbReference>
<evidence type="ECO:0000256" key="4">
    <source>
        <dbReference type="ARBA" id="ARBA00022519"/>
    </source>
</evidence>
<comment type="caution">
    <text evidence="11">The sequence shown here is derived from an EMBL/GenBank/DDBJ whole genome shotgun (WGS) entry which is preliminary data.</text>
</comment>
<proteinExistence type="inferred from homology"/>
<evidence type="ECO:0000256" key="7">
    <source>
        <dbReference type="ARBA" id="ARBA00023136"/>
    </source>
</evidence>
<dbReference type="EMBL" id="JBDIVE010000008">
    <property type="protein sequence ID" value="MEN3069756.1"/>
    <property type="molecule type" value="Genomic_DNA"/>
</dbReference>
<dbReference type="PANTHER" id="PTHR35893:SF3">
    <property type="entry name" value="INNER MEMBRANE PROTEIN"/>
    <property type="match status" value="1"/>
</dbReference>
<name>A0ABU9Z108_9RHOO</name>
<protein>
    <submittedName>
        <fullName evidence="11">DUF883 family protein</fullName>
    </submittedName>
</protein>
<comment type="subcellular location">
    <subcellularLocation>
        <location evidence="1">Cell inner membrane</location>
        <topology evidence="1">Single-pass membrane protein</topology>
    </subcellularLocation>
</comment>
<reference evidence="11 12" key="1">
    <citation type="journal article" date="2018" name="Int. J. Syst. Evol. Microbiol.">
        <title>Uliginosibacterium sediminicola sp. nov., isolated from freshwater sediment.</title>
        <authorList>
            <person name="Hwang W.M."/>
            <person name="Kim S.M."/>
            <person name="Kang K."/>
            <person name="Ahn T.Y."/>
        </authorList>
    </citation>
    <scope>NUCLEOTIDE SEQUENCE [LARGE SCALE GENOMIC DNA]</scope>
    <source>
        <strain evidence="11 12">M1-21</strain>
    </source>
</reference>
<dbReference type="InterPro" id="IPR043604">
    <property type="entry name" value="DUF883_N"/>
</dbReference>
<dbReference type="InterPro" id="IPR043605">
    <property type="entry name" value="DUF883_C"/>
</dbReference>
<evidence type="ECO:0000256" key="5">
    <source>
        <dbReference type="ARBA" id="ARBA00022692"/>
    </source>
</evidence>